<gene>
    <name evidence="1" type="ORF">Mcate_01145</name>
</gene>
<accession>A0A399E135</accession>
<protein>
    <submittedName>
        <fullName evidence="1">Uncharacterized protein</fullName>
    </submittedName>
</protein>
<name>A0A399E135_9DEIN</name>
<sequence length="285" mass="30615">MVRMKILRYPHAVRFVVLAFCFQLAALGFGQSLTFGLFGRLSPDHLTPTLEATLPLGELELRARLQRDALGLGLNGALELSALGRLSYGAGFSLGFAGWGLQAGASAVLGPVAASLEALYSTTPRSSLWVGDEAEGGLKLGLGGRYRLEPRQTLGLQLGFKNSLAGIASGSGELSYALRQEKTYTFGLGVDDSRLYGLLGWRGELDEAGTLLEATLRAGQLNRLEAALTTPLDEEQLNNLKLRLTVAYPWAATLGVEAYGFRADASYEGSFSLWLRYRLSFGGSE</sequence>
<dbReference type="EMBL" id="QWKX01000022">
    <property type="protein sequence ID" value="RIH77766.1"/>
    <property type="molecule type" value="Genomic_DNA"/>
</dbReference>
<evidence type="ECO:0000313" key="2">
    <source>
        <dbReference type="Proteomes" id="UP000266089"/>
    </source>
</evidence>
<comment type="caution">
    <text evidence="1">The sequence shown here is derived from an EMBL/GenBank/DDBJ whole genome shotgun (WGS) entry which is preliminary data.</text>
</comment>
<organism evidence="1 2">
    <name type="scientific">Meiothermus taiwanensis</name>
    <dbReference type="NCBI Taxonomy" id="172827"/>
    <lineage>
        <taxon>Bacteria</taxon>
        <taxon>Thermotogati</taxon>
        <taxon>Deinococcota</taxon>
        <taxon>Deinococci</taxon>
        <taxon>Thermales</taxon>
        <taxon>Thermaceae</taxon>
        <taxon>Meiothermus</taxon>
    </lineage>
</organism>
<dbReference type="AlphaFoldDB" id="A0A399E135"/>
<reference evidence="1 2" key="1">
    <citation type="submission" date="2018-08" db="EMBL/GenBank/DDBJ databases">
        <title>Meiothermus cateniformans JCM 15151 genome sequencing project.</title>
        <authorList>
            <person name="Da Costa M.S."/>
            <person name="Albuquerque L."/>
            <person name="Raposo P."/>
            <person name="Froufe H.J.C."/>
            <person name="Barroso C.S."/>
            <person name="Egas C."/>
        </authorList>
    </citation>
    <scope>NUCLEOTIDE SEQUENCE [LARGE SCALE GENOMIC DNA]</scope>
    <source>
        <strain evidence="1 2">JCM 15151</strain>
    </source>
</reference>
<proteinExistence type="predicted"/>
<dbReference type="Proteomes" id="UP000266089">
    <property type="component" value="Unassembled WGS sequence"/>
</dbReference>
<evidence type="ECO:0000313" key="1">
    <source>
        <dbReference type="EMBL" id="RIH77766.1"/>
    </source>
</evidence>